<dbReference type="PROSITE" id="PS51733">
    <property type="entry name" value="BPL_LPL_CATALYTIC"/>
    <property type="match status" value="1"/>
</dbReference>
<evidence type="ECO:0000313" key="3">
    <source>
        <dbReference type="WBParaSite" id="PEQ_0000427601-mRNA-1"/>
    </source>
</evidence>
<reference evidence="3" key="1">
    <citation type="submission" date="2022-11" db="UniProtKB">
        <authorList>
            <consortium name="WormBaseParasite"/>
        </authorList>
    </citation>
    <scope>IDENTIFICATION</scope>
</reference>
<organism evidence="2 3">
    <name type="scientific">Parascaris equorum</name>
    <name type="common">Equine roundworm</name>
    <dbReference type="NCBI Taxonomy" id="6256"/>
    <lineage>
        <taxon>Eukaryota</taxon>
        <taxon>Metazoa</taxon>
        <taxon>Ecdysozoa</taxon>
        <taxon>Nematoda</taxon>
        <taxon>Chromadorea</taxon>
        <taxon>Rhabditida</taxon>
        <taxon>Spirurina</taxon>
        <taxon>Ascaridomorpha</taxon>
        <taxon>Ascaridoidea</taxon>
        <taxon>Ascarididae</taxon>
        <taxon>Parascaris</taxon>
    </lineage>
</organism>
<sequence length="74" mass="8322">MEGAAPPVQEYGSIVPCGLIGKEVTSLSKEMQRNVTVNEAIRPLYEQFASVYQCDISFHNALENDKLYCERLLI</sequence>
<evidence type="ECO:0000313" key="2">
    <source>
        <dbReference type="Proteomes" id="UP000887564"/>
    </source>
</evidence>
<proteinExistence type="predicted"/>
<dbReference type="InterPro" id="IPR004143">
    <property type="entry name" value="BPL_LPL_catalytic"/>
</dbReference>
<name>A0A914RC69_PAREQ</name>
<dbReference type="AlphaFoldDB" id="A0A914RC69"/>
<dbReference type="InterPro" id="IPR045864">
    <property type="entry name" value="aa-tRNA-synth_II/BPL/LPL"/>
</dbReference>
<accession>A0A914RC69</accession>
<dbReference type="WBParaSite" id="PEQ_0000427601-mRNA-1">
    <property type="protein sequence ID" value="PEQ_0000427601-mRNA-1"/>
    <property type="gene ID" value="PEQ_0000427601"/>
</dbReference>
<evidence type="ECO:0000259" key="1">
    <source>
        <dbReference type="PROSITE" id="PS51733"/>
    </source>
</evidence>
<protein>
    <submittedName>
        <fullName evidence="3">BPL/LPL catalytic domain-containing protein</fullName>
    </submittedName>
</protein>
<dbReference type="Gene3D" id="3.30.930.10">
    <property type="entry name" value="Bira Bifunctional Protein, Domain 2"/>
    <property type="match status" value="1"/>
</dbReference>
<feature type="domain" description="BPL/LPL catalytic" evidence="1">
    <location>
        <begin position="1"/>
        <end position="56"/>
    </location>
</feature>
<dbReference type="SUPFAM" id="SSF55681">
    <property type="entry name" value="Class II aaRS and biotin synthetases"/>
    <property type="match status" value="1"/>
</dbReference>
<dbReference type="Proteomes" id="UP000887564">
    <property type="component" value="Unplaced"/>
</dbReference>
<keyword evidence="2" id="KW-1185">Reference proteome</keyword>